<dbReference type="GO" id="GO:0003677">
    <property type="term" value="F:DNA binding"/>
    <property type="evidence" value="ECO:0007669"/>
    <property type="project" value="InterPro"/>
</dbReference>
<gene>
    <name evidence="3" type="ORF">K227x_26000</name>
</gene>
<dbReference type="Pfam" id="PF00589">
    <property type="entry name" value="Phage_integrase"/>
    <property type="match status" value="1"/>
</dbReference>
<sequence>MAALLKKQTTRPMPANAKIVTRKGKQIAQWKTRSGKKRTAELTTGRDGSTRIKTEAATWTAKYRDGVGVIREVATGCRDRQAAAAILKELTDRSELVKAKILSPDQDKVADHQRTPVADHIAAYIGYQRDRGRNAHHVKNYETRLNRSANECNFRWLSDLNADRLEKWLSVLTETPKAATEGEHPEPPKLISASVYNGYIDAWVAFGNWLIGKRVNGHRSNMQGEKRMLVNPFGGIGKRDTNQDRRRVARALTEDEMSRLLQSARERPVIAAETVRRGPKKGQRVIVLTDERRAKLERLGAERALIYKTAILTGLRKGELRSMTVGDLSFGDVSFVKLKAGNEKNRQGSTLPIRSDLAGELRKWTADKSPSDRVFHVSSSLTDILDKDLEAAGIPKIDDEGRVVHVHALRHSFGTHLSRAGVTPRVAQAAMRHSNISLTMTTYTDPRLLDTAAAVESLPDFDRPRKVAPLVATNSGDGRKLGGIAAHLDDSADIGKFRRSIKKTP</sequence>
<dbReference type="Gene3D" id="1.10.443.10">
    <property type="entry name" value="Intergrase catalytic core"/>
    <property type="match status" value="1"/>
</dbReference>
<dbReference type="Proteomes" id="UP000318538">
    <property type="component" value="Chromosome"/>
</dbReference>
<name>A0A517NAQ6_9BACT</name>
<dbReference type="GO" id="GO:0015074">
    <property type="term" value="P:DNA integration"/>
    <property type="evidence" value="ECO:0007669"/>
    <property type="project" value="InterPro"/>
</dbReference>
<dbReference type="GO" id="GO:0006310">
    <property type="term" value="P:DNA recombination"/>
    <property type="evidence" value="ECO:0007669"/>
    <property type="project" value="UniProtKB-KW"/>
</dbReference>
<evidence type="ECO:0000259" key="2">
    <source>
        <dbReference type="PROSITE" id="PS51898"/>
    </source>
</evidence>
<keyword evidence="4" id="KW-1185">Reference proteome</keyword>
<evidence type="ECO:0000256" key="1">
    <source>
        <dbReference type="ARBA" id="ARBA00023172"/>
    </source>
</evidence>
<dbReference type="KEGG" id="rlc:K227x_26000"/>
<dbReference type="PROSITE" id="PS51898">
    <property type="entry name" value="TYR_RECOMBINASE"/>
    <property type="match status" value="1"/>
</dbReference>
<evidence type="ECO:0000313" key="3">
    <source>
        <dbReference type="EMBL" id="QDT04210.1"/>
    </source>
</evidence>
<evidence type="ECO:0000313" key="4">
    <source>
        <dbReference type="Proteomes" id="UP000318538"/>
    </source>
</evidence>
<dbReference type="OrthoDB" id="292546at2"/>
<dbReference type="InterPro" id="IPR011010">
    <property type="entry name" value="DNA_brk_join_enz"/>
</dbReference>
<dbReference type="InterPro" id="IPR013762">
    <property type="entry name" value="Integrase-like_cat_sf"/>
</dbReference>
<dbReference type="EMBL" id="CP036525">
    <property type="protein sequence ID" value="QDT04210.1"/>
    <property type="molecule type" value="Genomic_DNA"/>
</dbReference>
<dbReference type="PANTHER" id="PTHR30349">
    <property type="entry name" value="PHAGE INTEGRASE-RELATED"/>
    <property type="match status" value="1"/>
</dbReference>
<dbReference type="PANTHER" id="PTHR30349:SF64">
    <property type="entry name" value="PROPHAGE INTEGRASE INTD-RELATED"/>
    <property type="match status" value="1"/>
</dbReference>
<dbReference type="SUPFAM" id="SSF56349">
    <property type="entry name" value="DNA breaking-rejoining enzymes"/>
    <property type="match status" value="1"/>
</dbReference>
<dbReference type="CDD" id="cd00397">
    <property type="entry name" value="DNA_BRE_C"/>
    <property type="match status" value="1"/>
</dbReference>
<dbReference type="InterPro" id="IPR002104">
    <property type="entry name" value="Integrase_catalytic"/>
</dbReference>
<reference evidence="3 4" key="1">
    <citation type="submission" date="2019-02" db="EMBL/GenBank/DDBJ databases">
        <title>Deep-cultivation of Planctomycetes and their phenomic and genomic characterization uncovers novel biology.</title>
        <authorList>
            <person name="Wiegand S."/>
            <person name="Jogler M."/>
            <person name="Boedeker C."/>
            <person name="Pinto D."/>
            <person name="Vollmers J."/>
            <person name="Rivas-Marin E."/>
            <person name="Kohn T."/>
            <person name="Peeters S.H."/>
            <person name="Heuer A."/>
            <person name="Rast P."/>
            <person name="Oberbeckmann S."/>
            <person name="Bunk B."/>
            <person name="Jeske O."/>
            <person name="Meyerdierks A."/>
            <person name="Storesund J.E."/>
            <person name="Kallscheuer N."/>
            <person name="Luecker S."/>
            <person name="Lage O.M."/>
            <person name="Pohl T."/>
            <person name="Merkel B.J."/>
            <person name="Hornburger P."/>
            <person name="Mueller R.-W."/>
            <person name="Bruemmer F."/>
            <person name="Labrenz M."/>
            <person name="Spormann A.M."/>
            <person name="Op den Camp H."/>
            <person name="Overmann J."/>
            <person name="Amann R."/>
            <person name="Jetten M.S.M."/>
            <person name="Mascher T."/>
            <person name="Medema M.H."/>
            <person name="Devos D.P."/>
            <person name="Kaster A.-K."/>
            <person name="Ovreas L."/>
            <person name="Rohde M."/>
            <person name="Galperin M.Y."/>
            <person name="Jogler C."/>
        </authorList>
    </citation>
    <scope>NUCLEOTIDE SEQUENCE [LARGE SCALE GENOMIC DNA]</scope>
    <source>
        <strain evidence="3 4">K22_7</strain>
    </source>
</reference>
<dbReference type="InterPro" id="IPR050090">
    <property type="entry name" value="Tyrosine_recombinase_XerCD"/>
</dbReference>
<protein>
    <submittedName>
        <fullName evidence="3">Site-specific tyrosine recombinase XerC</fullName>
    </submittedName>
</protein>
<feature type="domain" description="Tyr recombinase" evidence="2">
    <location>
        <begin position="247"/>
        <end position="456"/>
    </location>
</feature>
<dbReference type="AlphaFoldDB" id="A0A517NAQ6"/>
<proteinExistence type="predicted"/>
<dbReference type="RefSeq" id="WP_145169740.1">
    <property type="nucleotide sequence ID" value="NZ_CP036525.1"/>
</dbReference>
<keyword evidence="1" id="KW-0233">DNA recombination</keyword>
<organism evidence="3 4">
    <name type="scientific">Rubripirellula lacrimiformis</name>
    <dbReference type="NCBI Taxonomy" id="1930273"/>
    <lineage>
        <taxon>Bacteria</taxon>
        <taxon>Pseudomonadati</taxon>
        <taxon>Planctomycetota</taxon>
        <taxon>Planctomycetia</taxon>
        <taxon>Pirellulales</taxon>
        <taxon>Pirellulaceae</taxon>
        <taxon>Rubripirellula</taxon>
    </lineage>
</organism>
<accession>A0A517NAQ6</accession>